<dbReference type="InterPro" id="IPR001789">
    <property type="entry name" value="Sig_transdc_resp-reg_receiver"/>
</dbReference>
<dbReference type="InterPro" id="IPR035919">
    <property type="entry name" value="EAL_sf"/>
</dbReference>
<evidence type="ECO:0000313" key="6">
    <source>
        <dbReference type="Proteomes" id="UP001172778"/>
    </source>
</evidence>
<dbReference type="Pfam" id="PF00563">
    <property type="entry name" value="EAL"/>
    <property type="match status" value="1"/>
</dbReference>
<dbReference type="RefSeq" id="WP_284098879.1">
    <property type="nucleotide sequence ID" value="NZ_JARRAF010000001.1"/>
</dbReference>
<dbReference type="SUPFAM" id="SSF55785">
    <property type="entry name" value="PYP-like sensor domain (PAS domain)"/>
    <property type="match status" value="1"/>
</dbReference>
<dbReference type="Gene3D" id="3.20.20.450">
    <property type="entry name" value="EAL domain"/>
    <property type="match status" value="1"/>
</dbReference>
<dbReference type="SMART" id="SM00448">
    <property type="entry name" value="REC"/>
    <property type="match status" value="1"/>
</dbReference>
<dbReference type="PANTHER" id="PTHR44757:SF2">
    <property type="entry name" value="BIOFILM ARCHITECTURE MAINTENANCE PROTEIN MBAA"/>
    <property type="match status" value="1"/>
</dbReference>
<accession>A0ABT7DRA2</accession>
<dbReference type="InterPro" id="IPR029787">
    <property type="entry name" value="Nucleotide_cyclase"/>
</dbReference>
<keyword evidence="6" id="KW-1185">Reference proteome</keyword>
<dbReference type="Pfam" id="PF00990">
    <property type="entry name" value="GGDEF"/>
    <property type="match status" value="1"/>
</dbReference>
<dbReference type="InterPro" id="IPR000160">
    <property type="entry name" value="GGDEF_dom"/>
</dbReference>
<dbReference type="InterPro" id="IPR043128">
    <property type="entry name" value="Rev_trsase/Diguanyl_cyclase"/>
</dbReference>
<comment type="caution">
    <text evidence="5">The sequence shown here is derived from an EMBL/GenBank/DDBJ whole genome shotgun (WGS) entry which is preliminary data.</text>
</comment>
<protein>
    <submittedName>
        <fullName evidence="5">EAL domain-containing protein</fullName>
    </submittedName>
</protein>
<dbReference type="SMART" id="SM00052">
    <property type="entry name" value="EAL"/>
    <property type="match status" value="1"/>
</dbReference>
<dbReference type="InterPro" id="IPR035965">
    <property type="entry name" value="PAS-like_dom_sf"/>
</dbReference>
<dbReference type="PROSITE" id="PS50110">
    <property type="entry name" value="RESPONSE_REGULATORY"/>
    <property type="match status" value="1"/>
</dbReference>
<evidence type="ECO:0000259" key="3">
    <source>
        <dbReference type="PROSITE" id="PS50883"/>
    </source>
</evidence>
<dbReference type="SMART" id="SM00267">
    <property type="entry name" value="GGDEF"/>
    <property type="match status" value="1"/>
</dbReference>
<organism evidence="5 6">
    <name type="scientific">Parachitinimonas caeni</name>
    <dbReference type="NCBI Taxonomy" id="3031301"/>
    <lineage>
        <taxon>Bacteria</taxon>
        <taxon>Pseudomonadati</taxon>
        <taxon>Pseudomonadota</taxon>
        <taxon>Betaproteobacteria</taxon>
        <taxon>Neisseriales</taxon>
        <taxon>Chitinibacteraceae</taxon>
        <taxon>Parachitinimonas</taxon>
    </lineage>
</organism>
<dbReference type="NCBIfam" id="TIGR00254">
    <property type="entry name" value="GGDEF"/>
    <property type="match status" value="1"/>
</dbReference>
<dbReference type="SUPFAM" id="SSF141868">
    <property type="entry name" value="EAL domain-like"/>
    <property type="match status" value="1"/>
</dbReference>
<feature type="modified residue" description="4-aspartylphosphate" evidence="1">
    <location>
        <position position="58"/>
    </location>
</feature>
<dbReference type="Gene3D" id="3.30.70.270">
    <property type="match status" value="1"/>
</dbReference>
<feature type="domain" description="Response regulatory" evidence="2">
    <location>
        <begin position="9"/>
        <end position="126"/>
    </location>
</feature>
<dbReference type="InterPro" id="IPR001633">
    <property type="entry name" value="EAL_dom"/>
</dbReference>
<dbReference type="InterPro" id="IPR052155">
    <property type="entry name" value="Biofilm_reg_signaling"/>
</dbReference>
<name>A0ABT7DRA2_9NEIS</name>
<sequence>MYTETSQPTVLLVDDKPSNLVALEALLDDGSRNIIAVTSGKEALRVLIKQPVALVLLDVQMPELDGIEVARLMRLNRRTRDIPVLMITAYGDDINQMLRGLQAGAIDYLCKPITSKILEAKVNNLLGSRQRQMDREVAHNEANKAKAFLVEILNTTGEGIAVLDSGLHLIYTNPAAAEILSVHLPAEPNGSLPFWCETGGLYDFPQTGTSARTLTHEVWYESDSNPAFPLQLSCSPLSTNQGWVLAFQDISRIKQLQATLKRIAITDALTGLLNRAGFFQAVAAALSKAQRWNKPLALMYLDLDHFKDVNDTHGHPVGDKLLTAFCKRLTTSMREYDVIGRIGGDEFAVLLEEDVSEEQVSTIAEKILKAQTKPYLIDGHSLVAGVSIGIAYYPDDGANTDQLLQAADVAMYQAKQDGRMSFRHHSPEMNARVRARNLLMESLYQAMEQNQFELLYQPQVGVADNCIHGVEALLRWHHPDAGMVSPTVFIPLLEESGLIVKVSSWILKAACKQRMLWNQSVSENLTIAVNLSAKQFSDELLIHQVEQLLDETGLPAHCLELEVTESTIIQNIATSQNVLKRLRSIGVKMAMDDFGTGYSSLAYLKQLPLDVLKIDRLFVANLQQDERDRAIARAIIGLAHELGLTVIAEGVESKEQYELLANMGCELIQGFYFSKPISSLEIQNIGLKRIIPQHP</sequence>
<evidence type="ECO:0000259" key="4">
    <source>
        <dbReference type="PROSITE" id="PS50887"/>
    </source>
</evidence>
<dbReference type="SUPFAM" id="SSF55073">
    <property type="entry name" value="Nucleotide cyclase"/>
    <property type="match status" value="1"/>
</dbReference>
<feature type="domain" description="EAL" evidence="3">
    <location>
        <begin position="436"/>
        <end position="690"/>
    </location>
</feature>
<gene>
    <name evidence="5" type="ORF">PZA18_00875</name>
</gene>
<dbReference type="Pfam" id="PF00072">
    <property type="entry name" value="Response_reg"/>
    <property type="match status" value="1"/>
</dbReference>
<dbReference type="PROSITE" id="PS50883">
    <property type="entry name" value="EAL"/>
    <property type="match status" value="1"/>
</dbReference>
<evidence type="ECO:0000259" key="2">
    <source>
        <dbReference type="PROSITE" id="PS50110"/>
    </source>
</evidence>
<dbReference type="CDD" id="cd01949">
    <property type="entry name" value="GGDEF"/>
    <property type="match status" value="1"/>
</dbReference>
<dbReference type="InterPro" id="IPR011006">
    <property type="entry name" value="CheY-like_superfamily"/>
</dbReference>
<dbReference type="Proteomes" id="UP001172778">
    <property type="component" value="Unassembled WGS sequence"/>
</dbReference>
<feature type="domain" description="GGDEF" evidence="4">
    <location>
        <begin position="294"/>
        <end position="427"/>
    </location>
</feature>
<dbReference type="PROSITE" id="PS50887">
    <property type="entry name" value="GGDEF"/>
    <property type="match status" value="1"/>
</dbReference>
<evidence type="ECO:0000313" key="5">
    <source>
        <dbReference type="EMBL" id="MDK2122596.1"/>
    </source>
</evidence>
<dbReference type="PANTHER" id="PTHR44757">
    <property type="entry name" value="DIGUANYLATE CYCLASE DGCP"/>
    <property type="match status" value="1"/>
</dbReference>
<proteinExistence type="predicted"/>
<dbReference type="Gene3D" id="3.40.50.2300">
    <property type="match status" value="1"/>
</dbReference>
<dbReference type="Gene3D" id="3.30.450.20">
    <property type="entry name" value="PAS domain"/>
    <property type="match status" value="1"/>
</dbReference>
<dbReference type="CDD" id="cd01948">
    <property type="entry name" value="EAL"/>
    <property type="match status" value="1"/>
</dbReference>
<reference evidence="5" key="1">
    <citation type="submission" date="2023-03" db="EMBL/GenBank/DDBJ databases">
        <title>Chitinimonas shenzhenensis gen. nov., sp. nov., a novel member of family Burkholderiaceae isolated from activated sludge collected in Shen Zhen, China.</title>
        <authorList>
            <person name="Wang X."/>
        </authorList>
    </citation>
    <scope>NUCLEOTIDE SEQUENCE</scope>
    <source>
        <strain evidence="5">DQS-5</strain>
    </source>
</reference>
<dbReference type="EMBL" id="JARRAF010000001">
    <property type="protein sequence ID" value="MDK2122596.1"/>
    <property type="molecule type" value="Genomic_DNA"/>
</dbReference>
<dbReference type="SUPFAM" id="SSF52172">
    <property type="entry name" value="CheY-like"/>
    <property type="match status" value="1"/>
</dbReference>
<keyword evidence="1" id="KW-0597">Phosphoprotein</keyword>
<evidence type="ECO:0000256" key="1">
    <source>
        <dbReference type="PROSITE-ProRule" id="PRU00169"/>
    </source>
</evidence>